<dbReference type="AlphaFoldDB" id="A0ABD5CS28"/>
<dbReference type="InterPro" id="IPR017166">
    <property type="entry name" value="UCP037290"/>
</dbReference>
<sequence length="254" mass="28015">MLMSRLYCFFIQCLPPEGAMNAVMLPETIHPDLWRGNQLAHARSRVVDCGDESLARELPGGGWPRGALTDLLVQQTGCGELRLLRPAFEQLSSRPVAMLQPPHDLQPTALAWWGLDPLNVMTVKAPRTADALWAAEQILRAGTCAALLFWQNHVRPESLRRLHLAAQASESLFFMLRPLATTRDASPAPLRLAVRAAKDGVDIQFIKRRGPARDEPLFVPLTPSPILNVKRNATVVRRPSPVAVPRSVPAEVVA</sequence>
<reference evidence="1 2" key="1">
    <citation type="submission" date="2023-08" db="EMBL/GenBank/DDBJ databases">
        <title>Genome sequencing of plant associated microbes to promote plant fitness in Sorghum bicolor and Oryza sativa.</title>
        <authorList>
            <person name="Coleman-Derr D."/>
        </authorList>
    </citation>
    <scope>NUCLEOTIDE SEQUENCE [LARGE SCALE GENOMIC DNA]</scope>
    <source>
        <strain evidence="1 2">SLBN-33</strain>
    </source>
</reference>
<evidence type="ECO:0000313" key="1">
    <source>
        <dbReference type="EMBL" id="MDR6208144.1"/>
    </source>
</evidence>
<dbReference type="InterPro" id="IPR047610">
    <property type="entry name" value="ImuA_translesion"/>
</dbReference>
<gene>
    <name evidence="1" type="ORF">QF025_006945</name>
</gene>
<dbReference type="NCBIfam" id="NF033429">
    <property type="entry name" value="ImuA_translesion"/>
    <property type="match status" value="1"/>
</dbReference>
<organism evidence="1 2">
    <name type="scientific">Paraburkholderia graminis</name>
    <dbReference type="NCBI Taxonomy" id="60548"/>
    <lineage>
        <taxon>Bacteria</taxon>
        <taxon>Pseudomonadati</taxon>
        <taxon>Pseudomonadota</taxon>
        <taxon>Betaproteobacteria</taxon>
        <taxon>Burkholderiales</taxon>
        <taxon>Burkholderiaceae</taxon>
        <taxon>Paraburkholderia</taxon>
    </lineage>
</organism>
<dbReference type="InterPro" id="IPR027417">
    <property type="entry name" value="P-loop_NTPase"/>
</dbReference>
<dbReference type="EMBL" id="JAVIZN010000003">
    <property type="protein sequence ID" value="MDR6208144.1"/>
    <property type="molecule type" value="Genomic_DNA"/>
</dbReference>
<dbReference type="Proteomes" id="UP001245184">
    <property type="component" value="Unassembled WGS sequence"/>
</dbReference>
<comment type="caution">
    <text evidence="1">The sequence shown here is derived from an EMBL/GenBank/DDBJ whole genome shotgun (WGS) entry which is preliminary data.</text>
</comment>
<name>A0ABD5CS28_9BURK</name>
<dbReference type="PIRSF" id="PIRSF037290">
    <property type="entry name" value="UCP037290"/>
    <property type="match status" value="1"/>
</dbReference>
<proteinExistence type="predicted"/>
<dbReference type="SUPFAM" id="SSF52540">
    <property type="entry name" value="P-loop containing nucleoside triphosphate hydrolases"/>
    <property type="match status" value="1"/>
</dbReference>
<protein>
    <submittedName>
        <fullName evidence="1">Protein ImuA</fullName>
    </submittedName>
</protein>
<dbReference type="Gene3D" id="3.40.50.300">
    <property type="entry name" value="P-loop containing nucleotide triphosphate hydrolases"/>
    <property type="match status" value="1"/>
</dbReference>
<accession>A0ABD5CS28</accession>
<evidence type="ECO:0000313" key="2">
    <source>
        <dbReference type="Proteomes" id="UP001245184"/>
    </source>
</evidence>